<reference evidence="4 5" key="1">
    <citation type="submission" date="2013-02" db="EMBL/GenBank/DDBJ databases">
        <title>Insights into the proteome of triclosan-resistant Pseudomonas putida TRO1, isolated from activated sludge.</title>
        <authorList>
            <person name="Lolas I.B."/>
            <person name="Almeida B."/>
            <person name="Starnawski P.M."/>
            <person name="Soenderkaer M."/>
            <person name="Nielsen K.L."/>
            <person name="Nielsen J.L."/>
        </authorList>
    </citation>
    <scope>NUCLEOTIDE SEQUENCE [LARGE SCALE GENOMIC DNA]</scope>
    <source>
        <strain evidence="4 5">TRO1</strain>
    </source>
</reference>
<gene>
    <name evidence="4" type="ORF">C206_26000</name>
</gene>
<evidence type="ECO:0000313" key="5">
    <source>
        <dbReference type="Proteomes" id="UP000013237"/>
    </source>
</evidence>
<dbReference type="InterPro" id="IPR002525">
    <property type="entry name" value="Transp_IS110-like_N"/>
</dbReference>
<dbReference type="PANTHER" id="PTHR33055:SF13">
    <property type="entry name" value="TRANSPOSASE"/>
    <property type="match status" value="1"/>
</dbReference>
<dbReference type="Proteomes" id="UP000013237">
    <property type="component" value="Unassembled WGS sequence"/>
</dbReference>
<dbReference type="PANTHER" id="PTHR33055">
    <property type="entry name" value="TRANSPOSASE FOR INSERTION SEQUENCE ELEMENT IS1111A"/>
    <property type="match status" value="1"/>
</dbReference>
<feature type="domain" description="Transposase IS110-like N-terminal" evidence="2">
    <location>
        <begin position="19"/>
        <end position="161"/>
    </location>
</feature>
<dbReference type="RefSeq" id="WP_004577239.1">
    <property type="nucleotide sequence ID" value="NZ_APBQ01000183.1"/>
</dbReference>
<dbReference type="NCBIfam" id="NF033542">
    <property type="entry name" value="transpos_IS110"/>
    <property type="match status" value="1"/>
</dbReference>
<dbReference type="InterPro" id="IPR047650">
    <property type="entry name" value="Transpos_IS110"/>
</dbReference>
<comment type="caution">
    <text evidence="4">The sequence shown here is derived from an EMBL/GenBank/DDBJ whole genome shotgun (WGS) entry which is preliminary data.</text>
</comment>
<evidence type="ECO:0000313" key="4">
    <source>
        <dbReference type="EMBL" id="ENY74695.1"/>
    </source>
</evidence>
<accession>A0AAD2W6S9</accession>
<dbReference type="GO" id="GO:0004803">
    <property type="term" value="F:transposase activity"/>
    <property type="evidence" value="ECO:0007669"/>
    <property type="project" value="InterPro"/>
</dbReference>
<dbReference type="GO" id="GO:0006313">
    <property type="term" value="P:DNA transposition"/>
    <property type="evidence" value="ECO:0007669"/>
    <property type="project" value="InterPro"/>
</dbReference>
<name>A0AAD2W6S9_PSEPU</name>
<organism evidence="4 5">
    <name type="scientific">Pseudomonas putida TRO1</name>
    <dbReference type="NCBI Taxonomy" id="1227924"/>
    <lineage>
        <taxon>Bacteria</taxon>
        <taxon>Pseudomonadati</taxon>
        <taxon>Pseudomonadota</taxon>
        <taxon>Gammaproteobacteria</taxon>
        <taxon>Pseudomonadales</taxon>
        <taxon>Pseudomonadaceae</taxon>
        <taxon>Pseudomonas</taxon>
    </lineage>
</organism>
<evidence type="ECO:0000259" key="3">
    <source>
        <dbReference type="Pfam" id="PF02371"/>
    </source>
</evidence>
<dbReference type="AlphaFoldDB" id="A0AAD2W6S9"/>
<feature type="domain" description="Transposase IS116/IS110/IS902 C-terminal" evidence="3">
    <location>
        <begin position="292"/>
        <end position="360"/>
    </location>
</feature>
<evidence type="ECO:0000259" key="2">
    <source>
        <dbReference type="Pfam" id="PF01548"/>
    </source>
</evidence>
<proteinExistence type="predicted"/>
<feature type="region of interest" description="Disordered" evidence="1">
    <location>
        <begin position="257"/>
        <end position="276"/>
    </location>
</feature>
<dbReference type="EMBL" id="APBQ01000183">
    <property type="protein sequence ID" value="ENY74695.1"/>
    <property type="molecule type" value="Genomic_DNA"/>
</dbReference>
<protein>
    <submittedName>
        <fullName evidence="4">ISPpu9, transposase</fullName>
    </submittedName>
</protein>
<dbReference type="InterPro" id="IPR003346">
    <property type="entry name" value="Transposase_20"/>
</dbReference>
<evidence type="ECO:0000256" key="1">
    <source>
        <dbReference type="SAM" id="MobiDB-lite"/>
    </source>
</evidence>
<sequence length="442" mass="49229">MARKPSKQRFTVVHPDCAAIDVGGREHFVAVDPRHENPVQSFTSFTDDLLKMANWLESLGIKVVAMESTGVYWIPIYEILSERGFEVYLVNARATRQITGRKSDVLDCQWIWQLMTHGLLRGAFRPDDLTCCVRSLVRQRASKVKDQAQTLNRMQKAMSQMNIQLANVISDISGVTGMKILRAICAGERDPVQLAELTDRRIKAGKEAVARSLHGNWRREHLHALTQELAAYDFLEQQIADCDDAIKAALEQLPVLQNKPEPSNKPLRSPHRNGVQQTELHQTLWKVLGVDLTAIPTIGVDTALVLAGEIGTDLSRFPSSQHFCSWLGLAPPTRISGGHRLAGGGPKIVNRAAQALKQAASNARNDKGFIGASHRARLTRMDTSCAIKATAHQLARLVYNLLTKKQAYVEQGLEEFETRSQDRQVRALLRKARKLGYQLVAA</sequence>
<dbReference type="Pfam" id="PF01548">
    <property type="entry name" value="DEDD_Tnp_IS110"/>
    <property type="match status" value="1"/>
</dbReference>
<dbReference type="Pfam" id="PF02371">
    <property type="entry name" value="Transposase_20"/>
    <property type="match status" value="1"/>
</dbReference>
<dbReference type="GO" id="GO:0003677">
    <property type="term" value="F:DNA binding"/>
    <property type="evidence" value="ECO:0007669"/>
    <property type="project" value="InterPro"/>
</dbReference>